<dbReference type="GO" id="GO:0006144">
    <property type="term" value="P:purine nucleobase metabolic process"/>
    <property type="evidence" value="ECO:0007669"/>
    <property type="project" value="UniProtKB-KW"/>
</dbReference>
<evidence type="ECO:0000256" key="2">
    <source>
        <dbReference type="ARBA" id="ARBA00004754"/>
    </source>
</evidence>
<keyword evidence="6" id="KW-0456">Lyase</keyword>
<dbReference type="SUPFAM" id="SSF158694">
    <property type="entry name" value="UraD-Like"/>
    <property type="match status" value="1"/>
</dbReference>
<feature type="domain" description="Oxo-4-hydroxy-4-carboxy-5-ureidoimidazoline decarboxylase" evidence="7">
    <location>
        <begin position="24"/>
        <end position="171"/>
    </location>
</feature>
<evidence type="ECO:0000256" key="6">
    <source>
        <dbReference type="ARBA" id="ARBA00023239"/>
    </source>
</evidence>
<proteinExistence type="predicted"/>
<evidence type="ECO:0000313" key="8">
    <source>
        <dbReference type="EMBL" id="CAH3045733.1"/>
    </source>
</evidence>
<keyword evidence="5" id="KW-0210">Decarboxylase</keyword>
<dbReference type="EC" id="4.1.1.97" evidence="3"/>
<keyword evidence="4" id="KW-0659">Purine metabolism</keyword>
<protein>
    <recommendedName>
        <fullName evidence="3">2-oxo-4-hydroxy-4-carboxy-5-ureidoimidazoline decarboxylase</fullName>
        <ecNumber evidence="3">4.1.1.97</ecNumber>
    </recommendedName>
</protein>
<dbReference type="InterPro" id="IPR018020">
    <property type="entry name" value="OHCU_decarboxylase"/>
</dbReference>
<dbReference type="Proteomes" id="UP001159428">
    <property type="component" value="Unassembled WGS sequence"/>
</dbReference>
<evidence type="ECO:0000256" key="3">
    <source>
        <dbReference type="ARBA" id="ARBA00012257"/>
    </source>
</evidence>
<organism evidence="8 9">
    <name type="scientific">Pocillopora meandrina</name>
    <dbReference type="NCBI Taxonomy" id="46732"/>
    <lineage>
        <taxon>Eukaryota</taxon>
        <taxon>Metazoa</taxon>
        <taxon>Cnidaria</taxon>
        <taxon>Anthozoa</taxon>
        <taxon>Hexacorallia</taxon>
        <taxon>Scleractinia</taxon>
        <taxon>Astrocoeniina</taxon>
        <taxon>Pocilloporidae</taxon>
        <taxon>Pocillopora</taxon>
    </lineage>
</organism>
<dbReference type="GO" id="GO:0005777">
    <property type="term" value="C:peroxisome"/>
    <property type="evidence" value="ECO:0007669"/>
    <property type="project" value="TreeGrafter"/>
</dbReference>
<evidence type="ECO:0000313" key="9">
    <source>
        <dbReference type="Proteomes" id="UP001159428"/>
    </source>
</evidence>
<evidence type="ECO:0000256" key="1">
    <source>
        <dbReference type="ARBA" id="ARBA00001163"/>
    </source>
</evidence>
<comment type="caution">
    <text evidence="8">The sequence shown here is derived from an EMBL/GenBank/DDBJ whole genome shotgun (WGS) entry which is preliminary data.</text>
</comment>
<dbReference type="InterPro" id="IPR036778">
    <property type="entry name" value="OHCU_decarboxylase_sf"/>
</dbReference>
<dbReference type="EMBL" id="CALNXJ010000008">
    <property type="protein sequence ID" value="CAH3045733.1"/>
    <property type="molecule type" value="Genomic_DNA"/>
</dbReference>
<sequence length="182" mass="20751">MGRTLLRYLQVSRAAYGPEAEYSSHFISTFANVVEHMSLCAAAVCTKAPFSSFESFVTEICRFIDSLPDNAKVGILHSYQHLFDRWESLSSDSEREQTEAGIISLGAEEIKLLKSYTRLYKEKFGFPLVICALLNNKETILERIRERLNNDSYQELNIGIKEVKDIMVLRVKDLVNSETSKI</sequence>
<evidence type="ECO:0000259" key="7">
    <source>
        <dbReference type="Pfam" id="PF09349"/>
    </source>
</evidence>
<name>A0AAU9W4C5_9CNID</name>
<gene>
    <name evidence="8" type="ORF">PMEA_00033740</name>
</gene>
<dbReference type="GO" id="GO:0019628">
    <property type="term" value="P:urate catabolic process"/>
    <property type="evidence" value="ECO:0007669"/>
    <property type="project" value="TreeGrafter"/>
</dbReference>
<evidence type="ECO:0000256" key="4">
    <source>
        <dbReference type="ARBA" id="ARBA00022631"/>
    </source>
</evidence>
<keyword evidence="9" id="KW-1185">Reference proteome</keyword>
<dbReference type="GO" id="GO:0051997">
    <property type="term" value="F:2-oxo-4-hydroxy-4-carboxy-5-ureidoimidazoline decarboxylase activity"/>
    <property type="evidence" value="ECO:0007669"/>
    <property type="project" value="UniProtKB-EC"/>
</dbReference>
<dbReference type="Pfam" id="PF09349">
    <property type="entry name" value="OHCU_decarbox"/>
    <property type="match status" value="1"/>
</dbReference>
<accession>A0AAU9W4C5</accession>
<dbReference type="PANTHER" id="PTHR43466:SF1">
    <property type="entry name" value="2-OXO-4-HYDROXY-4-CARBOXY-5-UREIDOIMIDAZOLINE DECARBOXYLASE-RELATED"/>
    <property type="match status" value="1"/>
</dbReference>
<comment type="pathway">
    <text evidence="2">Purine metabolism; urate degradation; (S)-allantoin from urate: step 3/3.</text>
</comment>
<comment type="catalytic activity">
    <reaction evidence="1">
        <text>5-hydroxy-2-oxo-4-ureido-2,5-dihydro-1H-imidazole-5-carboxylate + H(+) = (S)-allantoin + CO2</text>
        <dbReference type="Rhea" id="RHEA:26301"/>
        <dbReference type="ChEBI" id="CHEBI:15378"/>
        <dbReference type="ChEBI" id="CHEBI:15678"/>
        <dbReference type="ChEBI" id="CHEBI:16526"/>
        <dbReference type="ChEBI" id="CHEBI:58639"/>
        <dbReference type="EC" id="4.1.1.97"/>
    </reaction>
</comment>
<dbReference type="PANTHER" id="PTHR43466">
    <property type="entry name" value="2-OXO-4-HYDROXY-4-CARBOXY-5-UREIDOIMIDAZOLINE DECARBOXYLASE-RELATED"/>
    <property type="match status" value="1"/>
</dbReference>
<dbReference type="AlphaFoldDB" id="A0AAU9W4C5"/>
<dbReference type="Gene3D" id="1.10.3330.10">
    <property type="entry name" value="Oxo-4-hydroxy-4-carboxy-5-ureidoimidazoline decarboxylase"/>
    <property type="match status" value="1"/>
</dbReference>
<reference evidence="8 9" key="1">
    <citation type="submission" date="2022-05" db="EMBL/GenBank/DDBJ databases">
        <authorList>
            <consortium name="Genoscope - CEA"/>
            <person name="William W."/>
        </authorList>
    </citation>
    <scope>NUCLEOTIDE SEQUENCE [LARGE SCALE GENOMIC DNA]</scope>
</reference>
<evidence type="ECO:0000256" key="5">
    <source>
        <dbReference type="ARBA" id="ARBA00022793"/>
    </source>
</evidence>